<accession>A0A8S3T4X7</accession>
<dbReference type="OrthoDB" id="6158878at2759"/>
<proteinExistence type="predicted"/>
<evidence type="ECO:0008006" key="3">
    <source>
        <dbReference type="Google" id="ProtNLM"/>
    </source>
</evidence>
<dbReference type="Proteomes" id="UP000683360">
    <property type="component" value="Unassembled WGS sequence"/>
</dbReference>
<keyword evidence="2" id="KW-1185">Reference proteome</keyword>
<evidence type="ECO:0000313" key="1">
    <source>
        <dbReference type="EMBL" id="CAG2228912.1"/>
    </source>
</evidence>
<organism evidence="1 2">
    <name type="scientific">Mytilus edulis</name>
    <name type="common">Blue mussel</name>
    <dbReference type="NCBI Taxonomy" id="6550"/>
    <lineage>
        <taxon>Eukaryota</taxon>
        <taxon>Metazoa</taxon>
        <taxon>Spiralia</taxon>
        <taxon>Lophotrochozoa</taxon>
        <taxon>Mollusca</taxon>
        <taxon>Bivalvia</taxon>
        <taxon>Autobranchia</taxon>
        <taxon>Pteriomorphia</taxon>
        <taxon>Mytilida</taxon>
        <taxon>Mytiloidea</taxon>
        <taxon>Mytilidae</taxon>
        <taxon>Mytilinae</taxon>
        <taxon>Mytilus</taxon>
    </lineage>
</organism>
<protein>
    <recommendedName>
        <fullName evidence="3">Reverse transcriptase domain-containing protein</fullName>
    </recommendedName>
</protein>
<sequence length="254" mass="29596">MLMKSCINVKISERLILRGSFHKLNKQFAKLRRKKKREFRENILGHLSNLESENPKDYWNLVNELRHENNSETKNNIDGDIWYKYFSDLSSIPENEHIKSKIKEIKSKLELLENKNFGFSEIDFKITPGELQKALRQLKSGKSPGLDTITNEMLKVSQSYMQDCLLKLFNAILLSGIYPSKWSESYITPIFKSDNPQNPENYRGIAINNSLGKLFNTILYNRLDKFLSDNNIINKTQIGFSKKAILRIGILYKL</sequence>
<dbReference type="PANTHER" id="PTHR19446">
    <property type="entry name" value="REVERSE TRANSCRIPTASES"/>
    <property type="match status" value="1"/>
</dbReference>
<gene>
    <name evidence="1" type="ORF">MEDL_41833</name>
</gene>
<name>A0A8S3T4X7_MYTED</name>
<comment type="caution">
    <text evidence="1">The sequence shown here is derived from an EMBL/GenBank/DDBJ whole genome shotgun (WGS) entry which is preliminary data.</text>
</comment>
<dbReference type="EMBL" id="CAJPWZ010002010">
    <property type="protein sequence ID" value="CAG2228912.1"/>
    <property type="molecule type" value="Genomic_DNA"/>
</dbReference>
<dbReference type="AlphaFoldDB" id="A0A8S3T4X7"/>
<reference evidence="1" key="1">
    <citation type="submission" date="2021-03" db="EMBL/GenBank/DDBJ databases">
        <authorList>
            <person name="Bekaert M."/>
        </authorList>
    </citation>
    <scope>NUCLEOTIDE SEQUENCE</scope>
</reference>
<evidence type="ECO:0000313" key="2">
    <source>
        <dbReference type="Proteomes" id="UP000683360"/>
    </source>
</evidence>